<sequence length="132" mass="14842">MDAHEIQCHDSDRETSLGRSIPCPPALCSVRKIHLQPQVLRPTSPRNISPISNPELINLAFKVYNNREEATRRQRISELQLLASAVRQNPATPPAYKNFKMPKPHMPKPQQSSIPTRLPPSGSCFKCQKSGH</sequence>
<feature type="compositionally biased region" description="Basic and acidic residues" evidence="1">
    <location>
        <begin position="1"/>
        <end position="16"/>
    </location>
</feature>
<feature type="region of interest" description="Disordered" evidence="1">
    <location>
        <begin position="1"/>
        <end position="20"/>
    </location>
</feature>
<comment type="caution">
    <text evidence="2">The sequence shown here is derived from an EMBL/GenBank/DDBJ whole genome shotgun (WGS) entry which is preliminary data.</text>
</comment>
<accession>A0A2J8PJ36</accession>
<evidence type="ECO:0000313" key="3">
    <source>
        <dbReference type="Proteomes" id="UP000236370"/>
    </source>
</evidence>
<proteinExistence type="predicted"/>
<dbReference type="EMBL" id="NBAG03000214">
    <property type="protein sequence ID" value="PNI84022.1"/>
    <property type="molecule type" value="Genomic_DNA"/>
</dbReference>
<evidence type="ECO:0000256" key="1">
    <source>
        <dbReference type="SAM" id="MobiDB-lite"/>
    </source>
</evidence>
<evidence type="ECO:0000313" key="2">
    <source>
        <dbReference type="EMBL" id="PNI84022.1"/>
    </source>
</evidence>
<dbReference type="AlphaFoldDB" id="A0A2J8PJ36"/>
<name>A0A2J8PJ36_PANTR</name>
<dbReference type="Proteomes" id="UP000236370">
    <property type="component" value="Unassembled WGS sequence"/>
</dbReference>
<gene>
    <name evidence="2" type="ORF">CK820_G0002782</name>
</gene>
<protein>
    <submittedName>
        <fullName evidence="2">Uncharacterized protein</fullName>
    </submittedName>
</protein>
<organism evidence="2 3">
    <name type="scientific">Pan troglodytes</name>
    <name type="common">Chimpanzee</name>
    <dbReference type="NCBI Taxonomy" id="9598"/>
    <lineage>
        <taxon>Eukaryota</taxon>
        <taxon>Metazoa</taxon>
        <taxon>Chordata</taxon>
        <taxon>Craniata</taxon>
        <taxon>Vertebrata</taxon>
        <taxon>Euteleostomi</taxon>
        <taxon>Mammalia</taxon>
        <taxon>Eutheria</taxon>
        <taxon>Euarchontoglires</taxon>
        <taxon>Primates</taxon>
        <taxon>Haplorrhini</taxon>
        <taxon>Catarrhini</taxon>
        <taxon>Hominidae</taxon>
        <taxon>Pan</taxon>
    </lineage>
</organism>
<reference evidence="2 3" key="1">
    <citation type="submission" date="2017-12" db="EMBL/GenBank/DDBJ databases">
        <title>High-resolution comparative analysis of great ape genomes.</title>
        <authorList>
            <person name="Pollen A."/>
            <person name="Hastie A."/>
            <person name="Hormozdiari F."/>
            <person name="Dougherty M."/>
            <person name="Liu R."/>
            <person name="Chaisson M."/>
            <person name="Hoppe E."/>
            <person name="Hill C."/>
            <person name="Pang A."/>
            <person name="Hillier L."/>
            <person name="Baker C."/>
            <person name="Armstrong J."/>
            <person name="Shendure J."/>
            <person name="Paten B."/>
            <person name="Wilson R."/>
            <person name="Chao H."/>
            <person name="Schneider V."/>
            <person name="Ventura M."/>
            <person name="Kronenberg Z."/>
            <person name="Murali S."/>
            <person name="Gordon D."/>
            <person name="Cantsilieris S."/>
            <person name="Munson K."/>
            <person name="Nelson B."/>
            <person name="Raja A."/>
            <person name="Underwood J."/>
            <person name="Diekhans M."/>
            <person name="Fiddes I."/>
            <person name="Haussler D."/>
            <person name="Eichler E."/>
        </authorList>
    </citation>
    <scope>NUCLEOTIDE SEQUENCE [LARGE SCALE GENOMIC DNA]</scope>
    <source>
        <strain evidence="2">Yerkes chimp pedigree #C0471</strain>
    </source>
</reference>
<feature type="region of interest" description="Disordered" evidence="1">
    <location>
        <begin position="88"/>
        <end position="132"/>
    </location>
</feature>